<reference evidence="1 2" key="1">
    <citation type="journal article" date="2013" name="PLoS ONE">
        <title>Enrichment and Genome Sequence of the Group I.1a Ammonia-Oxidizing Archaeon ?Ca. Nitrosotenuis uzonensis? Representing a Clade Globally.</title>
        <authorList>
            <person name="Lebedeva E.V."/>
            <person name="Hatzenpichler R."/>
            <person name="Pelletier E."/>
            <person name="Schuster N."/>
            <person name="Hauzmayer S."/>
            <person name="Bulaev A."/>
            <person name="Grigor'eva N.V."/>
            <person name="Galushko A."/>
            <person name="Schmid M."/>
            <person name="Palatinszky M."/>
            <person name="Le Paslier D."/>
            <person name="Daims H."/>
            <person name="Wagner M."/>
        </authorList>
    </citation>
    <scope>NUCLEOTIDE SEQUENCE [LARGE SCALE GENOMIC DNA]</scope>
    <source>
        <strain evidence="1 2">N4</strain>
    </source>
</reference>
<keyword evidence="2" id="KW-1185">Reference proteome</keyword>
<comment type="caution">
    <text evidence="1">The sequence shown here is derived from an EMBL/GenBank/DDBJ whole genome shotgun (WGS) entry which is preliminary data.</text>
</comment>
<dbReference type="InterPro" id="IPR052924">
    <property type="entry name" value="OsmC/Ohr_hydroprdx_reductase"/>
</dbReference>
<dbReference type="Gene3D" id="3.30.300.20">
    <property type="match status" value="1"/>
</dbReference>
<dbReference type="RefSeq" id="WP_048194841.1">
    <property type="nucleotide sequence ID" value="NZ_CBTY010000006.1"/>
</dbReference>
<dbReference type="STRING" id="1407055.NITUZ_140379"/>
<evidence type="ECO:0008006" key="3">
    <source>
        <dbReference type="Google" id="ProtNLM"/>
    </source>
</evidence>
<organism evidence="1 2">
    <name type="scientific">Candidatus Nitrosotenuis uzonensis</name>
    <dbReference type="NCBI Taxonomy" id="1407055"/>
    <lineage>
        <taxon>Archaea</taxon>
        <taxon>Nitrososphaerota</taxon>
        <taxon>Candidatus Nitrosotenuis</taxon>
    </lineage>
</organism>
<dbReference type="Pfam" id="PF02566">
    <property type="entry name" value="OsmC"/>
    <property type="match status" value="1"/>
</dbReference>
<dbReference type="InterPro" id="IPR015946">
    <property type="entry name" value="KH_dom-like_a/b"/>
</dbReference>
<sequence>MKQVNGVDIEKLSETMNAIRGNPDIAKFNFRATNKWLGGGHNRTTINEFDGACSMHNRAISFVIDEDEPPVLLGQDQGANPVEYALTALAGCLTTSLVYHASAMGIKIDEVESTLEGNLDIRGFLGLSEGIRNGYNGIQVAFKIKSDAPKEQLQELVDIAKKRSPVFDIVSNPTPISVRLDN</sequence>
<dbReference type="InterPro" id="IPR003718">
    <property type="entry name" value="OsmC/Ohr_fam"/>
</dbReference>
<evidence type="ECO:0000313" key="1">
    <source>
        <dbReference type="EMBL" id="CDI05304.1"/>
    </source>
</evidence>
<gene>
    <name evidence="1" type="ORF">NITUZ_140379</name>
</gene>
<dbReference type="InterPro" id="IPR036102">
    <property type="entry name" value="OsmC/Ohrsf"/>
</dbReference>
<dbReference type="PANTHER" id="PTHR35368">
    <property type="entry name" value="HYDROPEROXIDE REDUCTASE"/>
    <property type="match status" value="1"/>
</dbReference>
<dbReference type="Proteomes" id="UP000018159">
    <property type="component" value="Unassembled WGS sequence"/>
</dbReference>
<dbReference type="PANTHER" id="PTHR35368:SF1">
    <property type="entry name" value="HYDROPEROXIDE REDUCTASE"/>
    <property type="match status" value="1"/>
</dbReference>
<dbReference type="EMBL" id="CBTY010000006">
    <property type="protein sequence ID" value="CDI05304.1"/>
    <property type="molecule type" value="Genomic_DNA"/>
</dbReference>
<dbReference type="AlphaFoldDB" id="V6ARV8"/>
<protein>
    <recommendedName>
        <fullName evidence="3">OsmC family protein</fullName>
    </recommendedName>
</protein>
<name>V6ARV8_9ARCH</name>
<dbReference type="OrthoDB" id="106754at2157"/>
<proteinExistence type="predicted"/>
<evidence type="ECO:0000313" key="2">
    <source>
        <dbReference type="Proteomes" id="UP000018159"/>
    </source>
</evidence>
<dbReference type="SUPFAM" id="SSF82784">
    <property type="entry name" value="OsmC-like"/>
    <property type="match status" value="1"/>
</dbReference>
<accession>V6ARV8</accession>